<gene>
    <name evidence="3" type="ORF">FB558_4686</name>
</gene>
<dbReference type="GO" id="GO:0005524">
    <property type="term" value="F:ATP binding"/>
    <property type="evidence" value="ECO:0007669"/>
    <property type="project" value="InterPro"/>
</dbReference>
<feature type="domain" description="Helicase ATP-binding" evidence="1">
    <location>
        <begin position="423"/>
        <end position="570"/>
    </location>
</feature>
<organism evidence="3 4">
    <name type="scientific">Pseudonocardia kunmingensis</name>
    <dbReference type="NCBI Taxonomy" id="630975"/>
    <lineage>
        <taxon>Bacteria</taxon>
        <taxon>Bacillati</taxon>
        <taxon>Actinomycetota</taxon>
        <taxon>Actinomycetes</taxon>
        <taxon>Pseudonocardiales</taxon>
        <taxon>Pseudonocardiaceae</taxon>
        <taxon>Pseudonocardia</taxon>
    </lineage>
</organism>
<dbReference type="PROSITE" id="PS51192">
    <property type="entry name" value="HELICASE_ATP_BIND_1"/>
    <property type="match status" value="1"/>
</dbReference>
<dbReference type="InterPro" id="IPR001650">
    <property type="entry name" value="Helicase_C-like"/>
</dbReference>
<sequence length="788" mass="84817">MNSGSRDDLEREVVRLRGENARLLRLLELTPQQAGPPAPAQTGLFHEPPGPVHAQSSSQEKVRFFRALFASRRDVYAVRWENARTGRSGWVPAVEGGWRKGTRRPYLPLTDQAVTAHLTGDAHIGFYPLCDGDRCHWLAADFDGDSAMLDALSYVKAARAVGVPAALEVSRSGVGAHVWIFFADAVPAATARTLGSGLLREAISLRGRMNLTSYDRLFPAQDVLPTSGIGNLIAAPLQGRSRREDRTTVFLDLGTLEPHEDQWAYLSSLQRMSPREVDRIARQVGAVQVGRAVERLQPPTATRMKPRPPAVVRAVLTAGVSVPTADLTPALLATLKHAASMPNPAFYDRQRRRFSTWGIPRFLLSYDETLTGELVLPRGTADLVATTVEEAGSRLEVADERSQGGPQQFAFTTVLRDEQVTAVDALVGHDLGVLVAPPGAGKTVIACAVIARHAVSTLVLVDRKALADQWRARLQEHLGVTAGQLGGGRARMRGTVDVVTLQTLARRDDIAAIAAGYGLVVVDECHHIPAAAFENAVRQIGARRWLGLTATPYRRDQLDDLMTLQLGPVRHTLTAPEPGTLAAADAGTPDRLLVVHATDYVYRGVADPAAPGGMAAIYSDLAGDVRRTRQVADDVVDALGRGRHCLVLTQRKAHLDALAELLRNAGYDPVTLRGGMGARSREAALARMRPDEGPLVAVATVSYVGEGFDCPALDTLFLATPIAFKGRLVQCVGRVLRPYPGKSTAEVHDYHDVGTGVLASSLAKRAPGYIGLGFPDPRNLRPVPPPSG</sequence>
<dbReference type="CDD" id="cd18785">
    <property type="entry name" value="SF2_C"/>
    <property type="match status" value="1"/>
</dbReference>
<dbReference type="Pfam" id="PF22548">
    <property type="entry name" value="AEP-TOTE"/>
    <property type="match status" value="1"/>
</dbReference>
<dbReference type="InterPro" id="IPR006935">
    <property type="entry name" value="Helicase/UvrB_N"/>
</dbReference>
<evidence type="ECO:0000313" key="4">
    <source>
        <dbReference type="Proteomes" id="UP000315677"/>
    </source>
</evidence>
<dbReference type="GO" id="GO:0005829">
    <property type="term" value="C:cytosol"/>
    <property type="evidence" value="ECO:0007669"/>
    <property type="project" value="TreeGrafter"/>
</dbReference>
<feature type="domain" description="Helicase C-terminal" evidence="2">
    <location>
        <begin position="631"/>
        <end position="773"/>
    </location>
</feature>
<dbReference type="EMBL" id="VFPA01000003">
    <property type="protein sequence ID" value="TQM08948.1"/>
    <property type="molecule type" value="Genomic_DNA"/>
</dbReference>
<evidence type="ECO:0000259" key="1">
    <source>
        <dbReference type="PROSITE" id="PS51192"/>
    </source>
</evidence>
<dbReference type="Proteomes" id="UP000315677">
    <property type="component" value="Unassembled WGS sequence"/>
</dbReference>
<dbReference type="OrthoDB" id="9776021at2"/>
<evidence type="ECO:0000259" key="2">
    <source>
        <dbReference type="PROSITE" id="PS51194"/>
    </source>
</evidence>
<dbReference type="GO" id="GO:0016787">
    <property type="term" value="F:hydrolase activity"/>
    <property type="evidence" value="ECO:0007669"/>
    <property type="project" value="InterPro"/>
</dbReference>
<comment type="caution">
    <text evidence="3">The sequence shown here is derived from an EMBL/GenBank/DDBJ whole genome shotgun (WGS) entry which is preliminary data.</text>
</comment>
<dbReference type="PANTHER" id="PTHR47396">
    <property type="entry name" value="TYPE I RESTRICTION ENZYME ECOKI R PROTEIN"/>
    <property type="match status" value="1"/>
</dbReference>
<protein>
    <recommendedName>
        <fullName evidence="5">Superfamily II DNA or RNA helicase</fullName>
    </recommendedName>
</protein>
<dbReference type="SMART" id="SM00490">
    <property type="entry name" value="HELICc"/>
    <property type="match status" value="1"/>
</dbReference>
<name>A0A543DHX2_9PSEU</name>
<dbReference type="AlphaFoldDB" id="A0A543DHX2"/>
<reference evidence="3 4" key="1">
    <citation type="submission" date="2019-06" db="EMBL/GenBank/DDBJ databases">
        <title>Sequencing the genomes of 1000 actinobacteria strains.</title>
        <authorList>
            <person name="Klenk H.-P."/>
        </authorList>
    </citation>
    <scope>NUCLEOTIDE SEQUENCE [LARGE SCALE GENOMIC DNA]</scope>
    <source>
        <strain evidence="3 4">DSM 45301</strain>
    </source>
</reference>
<dbReference type="Gene3D" id="3.40.50.300">
    <property type="entry name" value="P-loop containing nucleotide triphosphate hydrolases"/>
    <property type="match status" value="2"/>
</dbReference>
<dbReference type="InterPro" id="IPR027417">
    <property type="entry name" value="P-loop_NTPase"/>
</dbReference>
<keyword evidence="4" id="KW-1185">Reference proteome</keyword>
<dbReference type="Pfam" id="PF04851">
    <property type="entry name" value="ResIII"/>
    <property type="match status" value="1"/>
</dbReference>
<evidence type="ECO:0008006" key="5">
    <source>
        <dbReference type="Google" id="ProtNLM"/>
    </source>
</evidence>
<dbReference type="InterPro" id="IPR014001">
    <property type="entry name" value="Helicase_ATP-bd"/>
</dbReference>
<dbReference type="InterPro" id="IPR054347">
    <property type="entry name" value="TOTE_primase"/>
</dbReference>
<dbReference type="Pfam" id="PF00271">
    <property type="entry name" value="Helicase_C"/>
    <property type="match status" value="1"/>
</dbReference>
<dbReference type="SUPFAM" id="SSF52540">
    <property type="entry name" value="P-loop containing nucleoside triphosphate hydrolases"/>
    <property type="match status" value="1"/>
</dbReference>
<dbReference type="RefSeq" id="WP_142056791.1">
    <property type="nucleotide sequence ID" value="NZ_VFPA01000003.1"/>
</dbReference>
<proteinExistence type="predicted"/>
<dbReference type="SMART" id="SM00487">
    <property type="entry name" value="DEXDc"/>
    <property type="match status" value="1"/>
</dbReference>
<accession>A0A543DHX2</accession>
<dbReference type="PROSITE" id="PS51194">
    <property type="entry name" value="HELICASE_CTER"/>
    <property type="match status" value="1"/>
</dbReference>
<evidence type="ECO:0000313" key="3">
    <source>
        <dbReference type="EMBL" id="TQM08948.1"/>
    </source>
</evidence>
<dbReference type="CDD" id="cd17926">
    <property type="entry name" value="DEXHc_RE"/>
    <property type="match status" value="1"/>
</dbReference>
<dbReference type="GO" id="GO:0003677">
    <property type="term" value="F:DNA binding"/>
    <property type="evidence" value="ECO:0007669"/>
    <property type="project" value="InterPro"/>
</dbReference>
<dbReference type="InterPro" id="IPR050742">
    <property type="entry name" value="Helicase_Restrict-Modif_Enz"/>
</dbReference>
<dbReference type="PANTHER" id="PTHR47396:SF1">
    <property type="entry name" value="ATP-DEPENDENT HELICASE IRC3-RELATED"/>
    <property type="match status" value="1"/>
</dbReference>